<evidence type="ECO:0000256" key="2">
    <source>
        <dbReference type="PROSITE-ProRule" id="PRU00283"/>
    </source>
</evidence>
<dbReference type="PANTHER" id="PTHR47972:SF16">
    <property type="entry name" value="KINESIN-LIKE PROTEIN"/>
    <property type="match status" value="1"/>
</dbReference>
<feature type="region of interest" description="Disordered" evidence="3">
    <location>
        <begin position="64"/>
        <end position="84"/>
    </location>
</feature>
<dbReference type="AlphaFoldDB" id="A0A6J5YEX4"/>
<comment type="caution">
    <text evidence="2">Lacks conserved residue(s) required for the propagation of feature annotation.</text>
</comment>
<dbReference type="InterPro" id="IPR001752">
    <property type="entry name" value="Kinesin_motor_dom"/>
</dbReference>
<dbReference type="Proteomes" id="UP000507222">
    <property type="component" value="Unassembled WGS sequence"/>
</dbReference>
<dbReference type="GO" id="GO:0005524">
    <property type="term" value="F:ATP binding"/>
    <property type="evidence" value="ECO:0007669"/>
    <property type="project" value="InterPro"/>
</dbReference>
<dbReference type="SUPFAM" id="SSF52540">
    <property type="entry name" value="P-loop containing nucleoside triphosphate hydrolases"/>
    <property type="match status" value="1"/>
</dbReference>
<dbReference type="PANTHER" id="PTHR47972">
    <property type="entry name" value="KINESIN-LIKE PROTEIN KLP-3"/>
    <property type="match status" value="1"/>
</dbReference>
<keyword evidence="1" id="KW-0505">Motor protein</keyword>
<keyword evidence="8" id="KW-1185">Reference proteome</keyword>
<evidence type="ECO:0000259" key="4">
    <source>
        <dbReference type="PROSITE" id="PS50067"/>
    </source>
</evidence>
<evidence type="ECO:0000313" key="7">
    <source>
        <dbReference type="Proteomes" id="UP000507222"/>
    </source>
</evidence>
<dbReference type="GO" id="GO:0008017">
    <property type="term" value="F:microtubule binding"/>
    <property type="evidence" value="ECO:0007669"/>
    <property type="project" value="InterPro"/>
</dbReference>
<reference evidence="6 7" key="2">
    <citation type="submission" date="2020-05" db="EMBL/GenBank/DDBJ databases">
        <authorList>
            <person name="Campoy J."/>
            <person name="Schneeberger K."/>
            <person name="Spophaly S."/>
        </authorList>
    </citation>
    <scope>NUCLEOTIDE SEQUENCE [LARGE SCALE GENOMIC DNA]</scope>
    <source>
        <strain evidence="6">PruArmRojPasFocal</strain>
    </source>
</reference>
<dbReference type="GO" id="GO:0003777">
    <property type="term" value="F:microtubule motor activity"/>
    <property type="evidence" value="ECO:0007669"/>
    <property type="project" value="InterPro"/>
</dbReference>
<dbReference type="PRINTS" id="PR00380">
    <property type="entry name" value="KINESINHEAVY"/>
</dbReference>
<evidence type="ECO:0000256" key="3">
    <source>
        <dbReference type="SAM" id="MobiDB-lite"/>
    </source>
</evidence>
<reference evidence="8" key="1">
    <citation type="journal article" date="2020" name="Genome Biol.">
        <title>Gamete binning: chromosome-level and haplotype-resolved genome assembly enabled by high-throughput single-cell sequencing of gamete genomes.</title>
        <authorList>
            <person name="Campoy J.A."/>
            <person name="Sun H."/>
            <person name="Goel M."/>
            <person name="Jiao W.-B."/>
            <person name="Folz-Donahue K."/>
            <person name="Wang N."/>
            <person name="Rubio M."/>
            <person name="Liu C."/>
            <person name="Kukat C."/>
            <person name="Ruiz D."/>
            <person name="Huettel B."/>
            <person name="Schneeberger K."/>
        </authorList>
    </citation>
    <scope>NUCLEOTIDE SEQUENCE [LARGE SCALE GENOMIC DNA]</scope>
    <source>
        <strain evidence="8">cv. Rojo Pasion</strain>
    </source>
</reference>
<evidence type="ECO:0000256" key="1">
    <source>
        <dbReference type="ARBA" id="ARBA00023175"/>
    </source>
</evidence>
<dbReference type="OrthoDB" id="354419at2759"/>
<dbReference type="InterPro" id="IPR027417">
    <property type="entry name" value="P-loop_NTPase"/>
</dbReference>
<protein>
    <recommendedName>
        <fullName evidence="4">Kinesin motor domain-containing protein</fullName>
    </recommendedName>
</protein>
<dbReference type="InterPro" id="IPR036961">
    <property type="entry name" value="Kinesin_motor_dom_sf"/>
</dbReference>
<dbReference type="Gene3D" id="3.40.850.10">
    <property type="entry name" value="Kinesin motor domain"/>
    <property type="match status" value="1"/>
</dbReference>
<dbReference type="SMART" id="SM00129">
    <property type="entry name" value="KISc"/>
    <property type="match status" value="1"/>
</dbReference>
<dbReference type="GO" id="GO:0007018">
    <property type="term" value="P:microtubule-based movement"/>
    <property type="evidence" value="ECO:0007669"/>
    <property type="project" value="InterPro"/>
</dbReference>
<evidence type="ECO:0000313" key="8">
    <source>
        <dbReference type="Proteomes" id="UP000507245"/>
    </source>
</evidence>
<sequence>MQRFYQFQHMMKNVIQSGLDQRHIAGTQMNAEGSRSHVILSIFIESTNLQLQSVGRGKLSSVDLAGSERNKKSRSSSSELKEAQSFNKSLSALGDVIRALSERNQHIPYRNDKLTMLMSDSLGGNANANVH</sequence>
<comment type="similarity">
    <text evidence="2">Belongs to the TRAFAC class myosin-kinesin ATPase superfamily. Kinesin family.</text>
</comment>
<proteinExistence type="inferred from homology"/>
<dbReference type="Proteomes" id="UP000507245">
    <property type="component" value="Unassembled WGS sequence"/>
</dbReference>
<dbReference type="EMBL" id="CAEKKB010000008">
    <property type="protein sequence ID" value="CAB4322134.1"/>
    <property type="molecule type" value="Genomic_DNA"/>
</dbReference>
<accession>A0A6J5YEX4</accession>
<evidence type="ECO:0000313" key="5">
    <source>
        <dbReference type="EMBL" id="CAB4291821.1"/>
    </source>
</evidence>
<feature type="domain" description="Kinesin motor" evidence="4">
    <location>
        <begin position="1"/>
        <end position="131"/>
    </location>
</feature>
<dbReference type="InterPro" id="IPR027640">
    <property type="entry name" value="Kinesin-like_fam"/>
</dbReference>
<dbReference type="Pfam" id="PF00225">
    <property type="entry name" value="Kinesin"/>
    <property type="match status" value="1"/>
</dbReference>
<gene>
    <name evidence="5" type="ORF">CURHAP_LOCUS52215</name>
    <name evidence="6" type="ORF">ORAREDHAP_LOCUS51450</name>
</gene>
<name>A0A6J5YEX4_PRUAR</name>
<dbReference type="PROSITE" id="PS50067">
    <property type="entry name" value="KINESIN_MOTOR_2"/>
    <property type="match status" value="1"/>
</dbReference>
<organism evidence="6 8">
    <name type="scientific">Prunus armeniaca</name>
    <name type="common">Apricot</name>
    <name type="synonym">Armeniaca vulgaris</name>
    <dbReference type="NCBI Taxonomy" id="36596"/>
    <lineage>
        <taxon>Eukaryota</taxon>
        <taxon>Viridiplantae</taxon>
        <taxon>Streptophyta</taxon>
        <taxon>Embryophyta</taxon>
        <taxon>Tracheophyta</taxon>
        <taxon>Spermatophyta</taxon>
        <taxon>Magnoliopsida</taxon>
        <taxon>eudicotyledons</taxon>
        <taxon>Gunneridae</taxon>
        <taxon>Pentapetalae</taxon>
        <taxon>rosids</taxon>
        <taxon>fabids</taxon>
        <taxon>Rosales</taxon>
        <taxon>Rosaceae</taxon>
        <taxon>Amygdaloideae</taxon>
        <taxon>Amygdaleae</taxon>
        <taxon>Prunus</taxon>
    </lineage>
</organism>
<dbReference type="EMBL" id="CAEKDK010000008">
    <property type="protein sequence ID" value="CAB4291821.1"/>
    <property type="molecule type" value="Genomic_DNA"/>
</dbReference>
<evidence type="ECO:0000313" key="6">
    <source>
        <dbReference type="EMBL" id="CAB4322134.1"/>
    </source>
</evidence>